<evidence type="ECO:0000313" key="2">
    <source>
        <dbReference type="EMBL" id="UXD87526.1"/>
    </source>
</evidence>
<sequence>MSTVSIVIRSAPANDPEALEMALALAAFEHEIRLIFQGPGIFWLMKTQEARKPGGKSPAKVISALPMYDCEAIFYAQSDLQQLNIPAENLTPLAKPLSYSDITELLRSSQHCLSF</sequence>
<evidence type="ECO:0000313" key="3">
    <source>
        <dbReference type="Proteomes" id="UP001065322"/>
    </source>
</evidence>
<evidence type="ECO:0000256" key="1">
    <source>
        <dbReference type="ARBA" id="ARBA00005996"/>
    </source>
</evidence>
<organism evidence="2 3">
    <name type="scientific">Thalassolituus hydrocarboniclasticus</name>
    <dbReference type="NCBI Taxonomy" id="2742796"/>
    <lineage>
        <taxon>Bacteria</taxon>
        <taxon>Pseudomonadati</taxon>
        <taxon>Pseudomonadota</taxon>
        <taxon>Gammaproteobacteria</taxon>
        <taxon>Oceanospirillales</taxon>
        <taxon>Oceanospirillaceae</taxon>
        <taxon>Thalassolituus</taxon>
    </lineage>
</organism>
<keyword evidence="3" id="KW-1185">Reference proteome</keyword>
<dbReference type="EMBL" id="CP054475">
    <property type="protein sequence ID" value="UXD87526.1"/>
    <property type="molecule type" value="Genomic_DNA"/>
</dbReference>
<dbReference type="InterPro" id="IPR017462">
    <property type="entry name" value="Sulphur_relay_TusC/DsrF"/>
</dbReference>
<dbReference type="Proteomes" id="UP001065322">
    <property type="component" value="Chromosome"/>
</dbReference>
<name>A0ABY6A974_9GAMM</name>
<dbReference type="PANTHER" id="PTHR38780">
    <property type="entry name" value="PROTEIN TUSC"/>
    <property type="match status" value="1"/>
</dbReference>
<accession>A0ABY6A974</accession>
<dbReference type="SUPFAM" id="SSF75169">
    <property type="entry name" value="DsrEFH-like"/>
    <property type="match status" value="1"/>
</dbReference>
<reference evidence="3" key="1">
    <citation type="submission" date="2020-06" db="EMBL/GenBank/DDBJ databases">
        <title>Thalassolituus marinus alknpb1M-1, a hydrocarbon-degrading bacterium isolated from the deep-sea overlying water using an in-situ strategy from the South China Sea basin.</title>
        <authorList>
            <person name="Dong C."/>
            <person name="Chen Y."/>
            <person name="Shao Z."/>
        </authorList>
    </citation>
    <scope>NUCLEOTIDE SEQUENCE [LARGE SCALE GENOMIC DNA]</scope>
    <source>
        <strain evidence="3">alknpb1M-1</strain>
    </source>
</reference>
<dbReference type="PANTHER" id="PTHR38780:SF1">
    <property type="entry name" value="PROTEIN TUSC"/>
    <property type="match status" value="1"/>
</dbReference>
<comment type="similarity">
    <text evidence="1">Belongs to the DsrF/TusC family.</text>
</comment>
<protein>
    <submittedName>
        <fullName evidence="2">DsrE family protein</fullName>
    </submittedName>
</protein>
<gene>
    <name evidence="2" type="ORF">HUF19_08805</name>
</gene>
<dbReference type="InterPro" id="IPR027396">
    <property type="entry name" value="DsrEFH-like"/>
</dbReference>
<dbReference type="RefSeq" id="WP_260999436.1">
    <property type="nucleotide sequence ID" value="NZ_CP054475.1"/>
</dbReference>
<dbReference type="Gene3D" id="3.40.1260.10">
    <property type="entry name" value="DsrEFH-like"/>
    <property type="match status" value="1"/>
</dbReference>
<dbReference type="Pfam" id="PF02635">
    <property type="entry name" value="DsrE"/>
    <property type="match status" value="1"/>
</dbReference>
<dbReference type="InterPro" id="IPR003787">
    <property type="entry name" value="Sulphur_relay_DsrE/F-like"/>
</dbReference>
<proteinExistence type="inferred from homology"/>